<gene>
    <name evidence="13" type="ORF">C8P64_3048</name>
</gene>
<evidence type="ECO:0000256" key="6">
    <source>
        <dbReference type="ARBA" id="ARBA00022989"/>
    </source>
</evidence>
<keyword evidence="3" id="KW-1003">Cell membrane</keyword>
<keyword evidence="14" id="KW-1185">Reference proteome</keyword>
<dbReference type="AlphaFoldDB" id="A0A2T6AFK8"/>
<dbReference type="InterPro" id="IPR047196">
    <property type="entry name" value="YidC_ALB_C"/>
</dbReference>
<dbReference type="EMBL" id="QBKQ01000003">
    <property type="protein sequence ID" value="PTX42618.1"/>
    <property type="molecule type" value="Genomic_DNA"/>
</dbReference>
<feature type="transmembrane region" description="Helical" evidence="11">
    <location>
        <begin position="238"/>
        <end position="258"/>
    </location>
</feature>
<evidence type="ECO:0000256" key="4">
    <source>
        <dbReference type="ARBA" id="ARBA00022692"/>
    </source>
</evidence>
<evidence type="ECO:0000256" key="8">
    <source>
        <dbReference type="ARBA" id="ARBA00023186"/>
    </source>
</evidence>
<feature type="transmembrane region" description="Helical" evidence="11">
    <location>
        <begin position="329"/>
        <end position="350"/>
    </location>
</feature>
<dbReference type="CDD" id="cd20070">
    <property type="entry name" value="5TM_YidC_Alb3"/>
    <property type="match status" value="1"/>
</dbReference>
<dbReference type="Proteomes" id="UP000244174">
    <property type="component" value="Unassembled WGS sequence"/>
</dbReference>
<feature type="transmembrane region" description="Helical" evidence="11">
    <location>
        <begin position="270"/>
        <end position="289"/>
    </location>
</feature>
<evidence type="ECO:0000256" key="11">
    <source>
        <dbReference type="SAM" id="Phobius"/>
    </source>
</evidence>
<keyword evidence="7 11" id="KW-0472">Membrane</keyword>
<evidence type="ECO:0000256" key="5">
    <source>
        <dbReference type="ARBA" id="ARBA00022927"/>
    </source>
</evidence>
<dbReference type="InterPro" id="IPR028055">
    <property type="entry name" value="YidC/Oxa/ALB_C"/>
</dbReference>
<feature type="coiled-coil region" evidence="10">
    <location>
        <begin position="616"/>
        <end position="643"/>
    </location>
</feature>
<dbReference type="GO" id="GO:0051205">
    <property type="term" value="P:protein insertion into membrane"/>
    <property type="evidence" value="ECO:0007669"/>
    <property type="project" value="TreeGrafter"/>
</dbReference>
<dbReference type="InterPro" id="IPR017850">
    <property type="entry name" value="Alkaline_phosphatase_core_sf"/>
</dbReference>
<evidence type="ECO:0000259" key="12">
    <source>
        <dbReference type="Pfam" id="PF02096"/>
    </source>
</evidence>
<evidence type="ECO:0000256" key="1">
    <source>
        <dbReference type="ARBA" id="ARBA00004651"/>
    </source>
</evidence>
<feature type="transmembrane region" description="Helical" evidence="11">
    <location>
        <begin position="301"/>
        <end position="323"/>
    </location>
</feature>
<dbReference type="InterPro" id="IPR001708">
    <property type="entry name" value="YidC/ALB3/OXA1/COX18"/>
</dbReference>
<evidence type="ECO:0000256" key="7">
    <source>
        <dbReference type="ARBA" id="ARBA00023136"/>
    </source>
</evidence>
<keyword evidence="5" id="KW-0653">Protein transport</keyword>
<evidence type="ECO:0000313" key="13">
    <source>
        <dbReference type="EMBL" id="PTX42618.1"/>
    </source>
</evidence>
<dbReference type="GO" id="GO:0005886">
    <property type="term" value="C:plasma membrane"/>
    <property type="evidence" value="ECO:0007669"/>
    <property type="project" value="UniProtKB-SubCell"/>
</dbReference>
<reference evidence="13 14" key="1">
    <citation type="submission" date="2018-04" db="EMBL/GenBank/DDBJ databases">
        <title>Genomic Encyclopedia of Archaeal and Bacterial Type Strains, Phase II (KMG-II): from individual species to whole genera.</title>
        <authorList>
            <person name="Goeker M."/>
        </authorList>
    </citation>
    <scope>NUCLEOTIDE SEQUENCE [LARGE SCALE GENOMIC DNA]</scope>
    <source>
        <strain evidence="13 14">DSM 23082</strain>
    </source>
</reference>
<dbReference type="Pfam" id="PF02096">
    <property type="entry name" value="60KD_IMP"/>
    <property type="match status" value="1"/>
</dbReference>
<keyword evidence="10" id="KW-0175">Coiled coil</keyword>
<comment type="similarity">
    <text evidence="9">Belongs to the OXA1/ALB3/YidC family.</text>
</comment>
<name>A0A2T6AFK8_9FLAO</name>
<feature type="domain" description="Membrane insertase YidC/Oxa/ALB C-terminal" evidence="12">
    <location>
        <begin position="21"/>
        <end position="209"/>
    </location>
</feature>
<dbReference type="Gene3D" id="3.40.720.10">
    <property type="entry name" value="Alkaline Phosphatase, subunit A"/>
    <property type="match status" value="1"/>
</dbReference>
<feature type="transmembrane region" description="Helical" evidence="11">
    <location>
        <begin position="362"/>
        <end position="383"/>
    </location>
</feature>
<keyword evidence="4 9" id="KW-0812">Transmembrane</keyword>
<dbReference type="PANTHER" id="PTHR12428">
    <property type="entry name" value="OXA1"/>
    <property type="match status" value="1"/>
</dbReference>
<comment type="subcellular location">
    <subcellularLocation>
        <location evidence="1">Cell membrane</location>
        <topology evidence="1">Multi-pass membrane protein</topology>
    </subcellularLocation>
    <subcellularLocation>
        <location evidence="9">Membrane</location>
        <topology evidence="9">Multi-pass membrane protein</topology>
    </subcellularLocation>
</comment>
<feature type="transmembrane region" description="Helical" evidence="11">
    <location>
        <begin position="20"/>
        <end position="43"/>
    </location>
</feature>
<feature type="transmembrane region" description="Helical" evidence="11">
    <location>
        <begin position="89"/>
        <end position="112"/>
    </location>
</feature>
<feature type="transmembrane region" description="Helical" evidence="11">
    <location>
        <begin position="173"/>
        <end position="195"/>
    </location>
</feature>
<sequence length="747" mass="86549">MFLINFLKNILEFFYDITFSYGWSIILLSLATQIIMLPLFWIADKIQDLEKARKDRMQPALDSIKNVQNKQEKYHYTREIYRKNNYSPFYSLTGLVGLLIQIPFFLAAYWLLLDYYPLIGISFGPISDLSQPDELLLIAGISINILPFLMTFANLLAAYFYTKNQDKSEKIQLVVIAIVFLVLLYNLSAALVLFWTMNNIFAIGKNWFLLRIKSTKADLILSNSFSKLLKILTSFWKEYGFVVFLLMFSVFPLLSIYFENIEELYLTQSSILSLIIVILIFTLGITIAIKFLVKNNYKTQILVFTGLSLFFLFGHFRNLLAAMGLEGKLAIFFLGLVFLLLPAIIIYLTLKTKRNLKALSNVISILSLCLFSIVILRIMSFGISNRQTLLHNNSQTTKLISANKEQLPDIYYIILDGYASSQILEEDFNFDNSEFEDYLIEKDFYIASNSRSNYMNTFLSLGSTFNMNYINFLSDSLPKGSTNRKIPYDMVLNGNVMKYLKDKGYKTVHFGSVFGGTKQNIYADYNYKYSSYMGEFTTNFLHTTILSPLVSHFAGKEYRKTILYTFDHLTKLKNIEDPKFIFAHIVSPHPPYVFDENGEEIPKSVNLDNSWNKNEKRFYIDQLKFLNKKVRILTEEILNISENSVIIIQSDHGPAFLEEDDKNASPEFLEERSEIFNAIYMNSSNSNNKNLYKDISSVNTFRAVFNTIFDEDFKILEDSTYYSTYKNPYDFTNITTTLDSLKISKKE</sequence>
<organism evidence="13 14">
    <name type="scientific">Christiangramia gaetbulicola</name>
    <dbReference type="NCBI Taxonomy" id="703340"/>
    <lineage>
        <taxon>Bacteria</taxon>
        <taxon>Pseudomonadati</taxon>
        <taxon>Bacteroidota</taxon>
        <taxon>Flavobacteriia</taxon>
        <taxon>Flavobacteriales</taxon>
        <taxon>Flavobacteriaceae</taxon>
        <taxon>Christiangramia</taxon>
    </lineage>
</organism>
<proteinExistence type="inferred from homology"/>
<dbReference type="PANTHER" id="PTHR12428:SF65">
    <property type="entry name" value="CYTOCHROME C OXIDASE ASSEMBLY PROTEIN COX18, MITOCHONDRIAL"/>
    <property type="match status" value="1"/>
</dbReference>
<protein>
    <submittedName>
        <fullName evidence="13">YidC/Oxa1 family membrane protein insertase</fullName>
    </submittedName>
</protein>
<accession>A0A2T6AFK8</accession>
<evidence type="ECO:0000256" key="3">
    <source>
        <dbReference type="ARBA" id="ARBA00022475"/>
    </source>
</evidence>
<keyword evidence="8" id="KW-0143">Chaperone</keyword>
<dbReference type="OrthoDB" id="681113at2"/>
<evidence type="ECO:0000256" key="10">
    <source>
        <dbReference type="SAM" id="Coils"/>
    </source>
</evidence>
<dbReference type="RefSeq" id="WP_108172897.1">
    <property type="nucleotide sequence ID" value="NZ_QBKQ01000003.1"/>
</dbReference>
<evidence type="ECO:0000313" key="14">
    <source>
        <dbReference type="Proteomes" id="UP000244174"/>
    </source>
</evidence>
<keyword evidence="6 11" id="KW-1133">Transmembrane helix</keyword>
<evidence type="ECO:0000256" key="2">
    <source>
        <dbReference type="ARBA" id="ARBA00022448"/>
    </source>
</evidence>
<keyword evidence="2" id="KW-0813">Transport</keyword>
<feature type="transmembrane region" description="Helical" evidence="11">
    <location>
        <begin position="135"/>
        <end position="161"/>
    </location>
</feature>
<comment type="caution">
    <text evidence="13">The sequence shown here is derived from an EMBL/GenBank/DDBJ whole genome shotgun (WGS) entry which is preliminary data.</text>
</comment>
<evidence type="ECO:0000256" key="9">
    <source>
        <dbReference type="RuleBase" id="RU003945"/>
    </source>
</evidence>
<dbReference type="NCBIfam" id="TIGR03592">
    <property type="entry name" value="yidC_oxa1_cterm"/>
    <property type="match status" value="1"/>
</dbReference>
<dbReference type="GO" id="GO:0015031">
    <property type="term" value="P:protein transport"/>
    <property type="evidence" value="ECO:0007669"/>
    <property type="project" value="UniProtKB-KW"/>
</dbReference>
<dbReference type="SUPFAM" id="SSF53649">
    <property type="entry name" value="Alkaline phosphatase-like"/>
    <property type="match status" value="1"/>
</dbReference>
<dbReference type="GO" id="GO:0032977">
    <property type="term" value="F:membrane insertase activity"/>
    <property type="evidence" value="ECO:0007669"/>
    <property type="project" value="InterPro"/>
</dbReference>